<organism evidence="1">
    <name type="scientific">viral metagenome</name>
    <dbReference type="NCBI Taxonomy" id="1070528"/>
    <lineage>
        <taxon>unclassified sequences</taxon>
        <taxon>metagenomes</taxon>
        <taxon>organismal metagenomes</taxon>
    </lineage>
</organism>
<protein>
    <submittedName>
        <fullName evidence="1">Uncharacterized protein</fullName>
    </submittedName>
</protein>
<dbReference type="AlphaFoldDB" id="A0A6C0EMA0"/>
<sequence>MNIDKDCFYFNEYNSDCCNTLEKYGDYPIKRMYLVRQPITKFAKTLLNIITLYKFEREMKKYIETQNNVFFPYHTSIMIEIKLPNKTRKNILIEKNNCIKFASDFRISDTQDMRKISIGKKKYTLKQILKKTRERIGNNIFFNWQISRNNCQMLVKEILITINKFTEKNKEFMFQHKFAKHIKFSDFSLHIINTISNLCNTIESIVGKTLYF</sequence>
<dbReference type="EMBL" id="MN738895">
    <property type="protein sequence ID" value="QHT30304.1"/>
    <property type="molecule type" value="Genomic_DNA"/>
</dbReference>
<name>A0A6C0EMA0_9ZZZZ</name>
<proteinExistence type="predicted"/>
<evidence type="ECO:0000313" key="1">
    <source>
        <dbReference type="EMBL" id="QHT30304.1"/>
    </source>
</evidence>
<accession>A0A6C0EMA0</accession>
<reference evidence="1" key="1">
    <citation type="journal article" date="2020" name="Nature">
        <title>Giant virus diversity and host interactions through global metagenomics.</title>
        <authorList>
            <person name="Schulz F."/>
            <person name="Roux S."/>
            <person name="Paez-Espino D."/>
            <person name="Jungbluth S."/>
            <person name="Walsh D.A."/>
            <person name="Denef V.J."/>
            <person name="McMahon K.D."/>
            <person name="Konstantinidis K.T."/>
            <person name="Eloe-Fadrosh E.A."/>
            <person name="Kyrpides N.C."/>
            <person name="Woyke T."/>
        </authorList>
    </citation>
    <scope>NUCLEOTIDE SEQUENCE</scope>
    <source>
        <strain evidence="1">GVMAG-M-3300009149-34</strain>
    </source>
</reference>